<evidence type="ECO:0000313" key="2">
    <source>
        <dbReference type="Proteomes" id="UP000516437"/>
    </source>
</evidence>
<dbReference type="EMBL" id="RXIC02000095">
    <property type="protein sequence ID" value="KAB1201123.1"/>
    <property type="molecule type" value="Genomic_DNA"/>
</dbReference>
<dbReference type="AlphaFoldDB" id="A0A6A1ULP9"/>
<name>A0A6A1ULP9_9ROSI</name>
<proteinExistence type="predicted"/>
<sequence>MLEVFTVRAITTCASTFGISQVRGRTHGFTLEKAPIAGKLSVHIPDGRTGGDDKASSMLSSHIGSLVRSHVLFDVVN</sequence>
<dbReference type="OrthoDB" id="1745817at2759"/>
<reference evidence="1 2" key="1">
    <citation type="journal article" date="2019" name="Plant Biotechnol. J.">
        <title>The red bayberry genome and genetic basis of sex determination.</title>
        <authorList>
            <person name="Jia H.M."/>
            <person name="Jia H.J."/>
            <person name="Cai Q.L."/>
            <person name="Wang Y."/>
            <person name="Zhao H.B."/>
            <person name="Yang W.F."/>
            <person name="Wang G.Y."/>
            <person name="Li Y.H."/>
            <person name="Zhan D.L."/>
            <person name="Shen Y.T."/>
            <person name="Niu Q.F."/>
            <person name="Chang L."/>
            <person name="Qiu J."/>
            <person name="Zhao L."/>
            <person name="Xie H.B."/>
            <person name="Fu W.Y."/>
            <person name="Jin J."/>
            <person name="Li X.W."/>
            <person name="Jiao Y."/>
            <person name="Zhou C.C."/>
            <person name="Tu T."/>
            <person name="Chai C.Y."/>
            <person name="Gao J.L."/>
            <person name="Fan L.J."/>
            <person name="van de Weg E."/>
            <person name="Wang J.Y."/>
            <person name="Gao Z.S."/>
        </authorList>
    </citation>
    <scope>NUCLEOTIDE SEQUENCE [LARGE SCALE GENOMIC DNA]</scope>
    <source>
        <tissue evidence="1">Leaves</tissue>
    </source>
</reference>
<evidence type="ECO:0000313" key="1">
    <source>
        <dbReference type="EMBL" id="KAB1201123.1"/>
    </source>
</evidence>
<organism evidence="1 2">
    <name type="scientific">Morella rubra</name>
    <name type="common">Chinese bayberry</name>
    <dbReference type="NCBI Taxonomy" id="262757"/>
    <lineage>
        <taxon>Eukaryota</taxon>
        <taxon>Viridiplantae</taxon>
        <taxon>Streptophyta</taxon>
        <taxon>Embryophyta</taxon>
        <taxon>Tracheophyta</taxon>
        <taxon>Spermatophyta</taxon>
        <taxon>Magnoliopsida</taxon>
        <taxon>eudicotyledons</taxon>
        <taxon>Gunneridae</taxon>
        <taxon>Pentapetalae</taxon>
        <taxon>rosids</taxon>
        <taxon>fabids</taxon>
        <taxon>Fagales</taxon>
        <taxon>Myricaceae</taxon>
        <taxon>Morella</taxon>
    </lineage>
</organism>
<accession>A0A6A1ULP9</accession>
<keyword evidence="2" id="KW-1185">Reference proteome</keyword>
<comment type="caution">
    <text evidence="1">The sequence shown here is derived from an EMBL/GenBank/DDBJ whole genome shotgun (WGS) entry which is preliminary data.</text>
</comment>
<dbReference type="Proteomes" id="UP000516437">
    <property type="component" value="Unassembled WGS sequence"/>
</dbReference>
<protein>
    <submittedName>
        <fullName evidence="1">Uncharacterized protein</fullName>
    </submittedName>
</protein>
<gene>
    <name evidence="1" type="ORF">CJ030_MR0G005036</name>
</gene>